<dbReference type="EMBL" id="CM000843">
    <property type="protein sequence ID" value="KRH32607.1"/>
    <property type="molecule type" value="Genomic_DNA"/>
</dbReference>
<dbReference type="Proteomes" id="UP000008827">
    <property type="component" value="Chromosome 10"/>
</dbReference>
<evidence type="ECO:0008006" key="5">
    <source>
        <dbReference type="Google" id="ProtNLM"/>
    </source>
</evidence>
<keyword evidence="1" id="KW-0732">Signal</keyword>
<dbReference type="AlphaFoldDB" id="A0A0R0I1J0"/>
<evidence type="ECO:0000313" key="2">
    <source>
        <dbReference type="EMBL" id="KRH32607.1"/>
    </source>
</evidence>
<protein>
    <recommendedName>
        <fullName evidence="5">Reverse transcriptase zinc-binding domain-containing protein</fullName>
    </recommendedName>
</protein>
<organism evidence="2">
    <name type="scientific">Glycine max</name>
    <name type="common">Soybean</name>
    <name type="synonym">Glycine hispida</name>
    <dbReference type="NCBI Taxonomy" id="3847"/>
    <lineage>
        <taxon>Eukaryota</taxon>
        <taxon>Viridiplantae</taxon>
        <taxon>Streptophyta</taxon>
        <taxon>Embryophyta</taxon>
        <taxon>Tracheophyta</taxon>
        <taxon>Spermatophyta</taxon>
        <taxon>Magnoliopsida</taxon>
        <taxon>eudicotyledons</taxon>
        <taxon>Gunneridae</taxon>
        <taxon>Pentapetalae</taxon>
        <taxon>rosids</taxon>
        <taxon>fabids</taxon>
        <taxon>Fabales</taxon>
        <taxon>Fabaceae</taxon>
        <taxon>Papilionoideae</taxon>
        <taxon>50 kb inversion clade</taxon>
        <taxon>NPAAA clade</taxon>
        <taxon>indigoferoid/millettioid clade</taxon>
        <taxon>Phaseoleae</taxon>
        <taxon>Glycine</taxon>
        <taxon>Glycine subgen. Soja</taxon>
    </lineage>
</organism>
<name>A0A0R0I1J0_SOYBN</name>
<sequence>MQLSIAHFAFIVWQICYNWIGVQQVQHCELFQHYFMHNCFWLGKRKTILWRAVWCSTTWSLWCHRNRIIFYGEKLDFYSRVEQIRFKAWSWLSAKVKNFNHSFYDWYVSPMFLY</sequence>
<reference evidence="2 3" key="1">
    <citation type="journal article" date="2010" name="Nature">
        <title>Genome sequence of the palaeopolyploid soybean.</title>
        <authorList>
            <person name="Schmutz J."/>
            <person name="Cannon S.B."/>
            <person name="Schlueter J."/>
            <person name="Ma J."/>
            <person name="Mitros T."/>
            <person name="Nelson W."/>
            <person name="Hyten D.L."/>
            <person name="Song Q."/>
            <person name="Thelen J.J."/>
            <person name="Cheng J."/>
            <person name="Xu D."/>
            <person name="Hellsten U."/>
            <person name="May G.D."/>
            <person name="Yu Y."/>
            <person name="Sakurai T."/>
            <person name="Umezawa T."/>
            <person name="Bhattacharyya M.K."/>
            <person name="Sandhu D."/>
            <person name="Valliyodan B."/>
            <person name="Lindquist E."/>
            <person name="Peto M."/>
            <person name="Grant D."/>
            <person name="Shu S."/>
            <person name="Goodstein D."/>
            <person name="Barry K."/>
            <person name="Futrell-Griggs M."/>
            <person name="Abernathy B."/>
            <person name="Du J."/>
            <person name="Tian Z."/>
            <person name="Zhu L."/>
            <person name="Gill N."/>
            <person name="Joshi T."/>
            <person name="Libault M."/>
            <person name="Sethuraman A."/>
            <person name="Zhang X.-C."/>
            <person name="Shinozaki K."/>
            <person name="Nguyen H.T."/>
            <person name="Wing R.A."/>
            <person name="Cregan P."/>
            <person name="Specht J."/>
            <person name="Grimwood J."/>
            <person name="Rokhsar D."/>
            <person name="Stacey G."/>
            <person name="Shoemaker R.C."/>
            <person name="Jackson S.A."/>
        </authorList>
    </citation>
    <scope>NUCLEOTIDE SEQUENCE</scope>
    <source>
        <strain evidence="3">cv. Williams 82</strain>
        <tissue evidence="2">Callus</tissue>
    </source>
</reference>
<keyword evidence="4" id="KW-1185">Reference proteome</keyword>
<evidence type="ECO:0000256" key="1">
    <source>
        <dbReference type="SAM" id="SignalP"/>
    </source>
</evidence>
<feature type="signal peptide" evidence="1">
    <location>
        <begin position="1"/>
        <end position="24"/>
    </location>
</feature>
<proteinExistence type="predicted"/>
<reference evidence="2" key="3">
    <citation type="submission" date="2018-07" db="EMBL/GenBank/DDBJ databases">
        <title>WGS assembly of Glycine max.</title>
        <authorList>
            <person name="Schmutz J."/>
            <person name="Cannon S."/>
            <person name="Schlueter J."/>
            <person name="Ma J."/>
            <person name="Mitros T."/>
            <person name="Nelson W."/>
            <person name="Hyten D."/>
            <person name="Song Q."/>
            <person name="Thelen J."/>
            <person name="Cheng J."/>
            <person name="Xu D."/>
            <person name="Hellsten U."/>
            <person name="May G."/>
            <person name="Yu Y."/>
            <person name="Sakurai T."/>
            <person name="Umezawa T."/>
            <person name="Bhattacharyya M."/>
            <person name="Sandhu D."/>
            <person name="Valliyodan B."/>
            <person name="Lindquist E."/>
            <person name="Peto M."/>
            <person name="Grant D."/>
            <person name="Shu S."/>
            <person name="Goodstein D."/>
            <person name="Barry K."/>
            <person name="Futrell-Griggs M."/>
            <person name="Abernathy B."/>
            <person name="Du J."/>
            <person name="Tian Z."/>
            <person name="Zhu L."/>
            <person name="Gill N."/>
            <person name="Joshi T."/>
            <person name="Libault M."/>
            <person name="Sethuraman A."/>
            <person name="Zhang X."/>
            <person name="Shinozaki K."/>
            <person name="Nguyen H."/>
            <person name="Wing R."/>
            <person name="Cregan P."/>
            <person name="Specht J."/>
            <person name="Grimwood J."/>
            <person name="Rokhsar D."/>
            <person name="Stacey G."/>
            <person name="Shoemaker R."/>
            <person name="Jackson S."/>
        </authorList>
    </citation>
    <scope>NUCLEOTIDE SEQUENCE</scope>
    <source>
        <tissue evidence="2">Callus</tissue>
    </source>
</reference>
<dbReference type="InParanoid" id="A0A0R0I1J0"/>
<dbReference type="Gramene" id="KRH32607">
    <property type="protein sequence ID" value="KRH32607"/>
    <property type="gene ID" value="GLYMA_10G063300"/>
</dbReference>
<feature type="chain" id="PRO_5014521737" description="Reverse transcriptase zinc-binding domain-containing protein" evidence="1">
    <location>
        <begin position="25"/>
        <end position="114"/>
    </location>
</feature>
<evidence type="ECO:0000313" key="3">
    <source>
        <dbReference type="EnsemblPlants" id="KRH32607"/>
    </source>
</evidence>
<dbReference type="EnsemblPlants" id="KRH32607">
    <property type="protein sequence ID" value="KRH32607"/>
    <property type="gene ID" value="GLYMA_10G063300"/>
</dbReference>
<evidence type="ECO:0000313" key="4">
    <source>
        <dbReference type="Proteomes" id="UP000008827"/>
    </source>
</evidence>
<dbReference type="OMA" id="MFFECHE"/>
<gene>
    <name evidence="2" type="ORF">GLYMA_10G063300</name>
</gene>
<reference evidence="3" key="2">
    <citation type="submission" date="2018-02" db="UniProtKB">
        <authorList>
            <consortium name="EnsemblPlants"/>
        </authorList>
    </citation>
    <scope>IDENTIFICATION</scope>
    <source>
        <strain evidence="3">Williams 82</strain>
    </source>
</reference>
<accession>A0A0R0I1J0</accession>